<sequence>MKFHTDKEPAPVAAARRRRPLGHYGTTTAIWPDISAGKTLFYVIAEAGKFRERGPTNDPLLRDFILPLIVGTGLSLRVRATRDSMEKQKRETRSRKRRPSSSNDSERSYSGWSDRILHGCGREGCRTNERGDCMDECTAALVLMSLSCSPHSPQNPLPVHCQHNYGSWGGRGGGVGGVVVGSPGVGGTSNSSSSSGASWRSGTPSPPLSDEGAPTTGSLWPTSAHPSHNQQHYPYNASGSSSSSTPGSTTTLDEGIVPDYLEEQHPRKKKVSGSL</sequence>
<feature type="compositionally biased region" description="Low complexity" evidence="9">
    <location>
        <begin position="238"/>
        <end position="251"/>
    </location>
</feature>
<evidence type="ECO:0000256" key="9">
    <source>
        <dbReference type="SAM" id="MobiDB-lite"/>
    </source>
</evidence>
<feature type="compositionally biased region" description="Gly residues" evidence="9">
    <location>
        <begin position="177"/>
        <end position="187"/>
    </location>
</feature>
<feature type="compositionally biased region" description="Polar residues" evidence="9">
    <location>
        <begin position="215"/>
        <end position="233"/>
    </location>
</feature>
<keyword evidence="11" id="KW-1185">Reference proteome</keyword>
<dbReference type="GO" id="GO:0003700">
    <property type="term" value="F:DNA-binding transcription factor activity"/>
    <property type="evidence" value="ECO:0007669"/>
    <property type="project" value="TreeGrafter"/>
</dbReference>
<feature type="compositionally biased region" description="Basic and acidic residues" evidence="9">
    <location>
        <begin position="80"/>
        <end position="91"/>
    </location>
</feature>
<organism evidence="10 11">
    <name type="scientific">Melipona bicolor</name>
    <dbReference type="NCBI Taxonomy" id="60889"/>
    <lineage>
        <taxon>Eukaryota</taxon>
        <taxon>Metazoa</taxon>
        <taxon>Ecdysozoa</taxon>
        <taxon>Arthropoda</taxon>
        <taxon>Hexapoda</taxon>
        <taxon>Insecta</taxon>
        <taxon>Pterygota</taxon>
        <taxon>Neoptera</taxon>
        <taxon>Endopterygota</taxon>
        <taxon>Hymenoptera</taxon>
        <taxon>Apocrita</taxon>
        <taxon>Aculeata</taxon>
        <taxon>Apoidea</taxon>
        <taxon>Anthophila</taxon>
        <taxon>Apidae</taxon>
        <taxon>Melipona</taxon>
    </lineage>
</organism>
<keyword evidence="3" id="KW-0863">Zinc-finger</keyword>
<dbReference type="GO" id="GO:0008270">
    <property type="term" value="F:zinc ion binding"/>
    <property type="evidence" value="ECO:0007669"/>
    <property type="project" value="UniProtKB-KW"/>
</dbReference>
<gene>
    <name evidence="10" type="ORF">K0M31_011422</name>
</gene>
<keyword evidence="4" id="KW-0862">Zinc</keyword>
<comment type="caution">
    <text evidence="10">The sequence shown here is derived from an EMBL/GenBank/DDBJ whole genome shotgun (WGS) entry which is preliminary data.</text>
</comment>
<dbReference type="PANTHER" id="PTHR13006:SF9">
    <property type="entry name" value="GLUCOSE TRANSPORTER 4 ENHANCER FACTOR, ISOFORM G"/>
    <property type="match status" value="1"/>
</dbReference>
<evidence type="ECO:0000313" key="11">
    <source>
        <dbReference type="Proteomes" id="UP001177670"/>
    </source>
</evidence>
<dbReference type="InterPro" id="IPR052253">
    <property type="entry name" value="CR1/CR2-DNA-binding_regulator"/>
</dbReference>
<feature type="compositionally biased region" description="Basic residues" evidence="9">
    <location>
        <begin position="266"/>
        <end position="275"/>
    </location>
</feature>
<evidence type="ECO:0000256" key="5">
    <source>
        <dbReference type="ARBA" id="ARBA00023015"/>
    </source>
</evidence>
<feature type="compositionally biased region" description="Low complexity" evidence="9">
    <location>
        <begin position="188"/>
        <end position="203"/>
    </location>
</feature>
<keyword evidence="8" id="KW-0539">Nucleus</keyword>
<evidence type="ECO:0000313" key="10">
    <source>
        <dbReference type="EMBL" id="KAK1133621.1"/>
    </source>
</evidence>
<protein>
    <submittedName>
        <fullName evidence="10">Uncharacterized protein</fullName>
    </submittedName>
</protein>
<dbReference type="GO" id="GO:0006357">
    <property type="term" value="P:regulation of transcription by RNA polymerase II"/>
    <property type="evidence" value="ECO:0007669"/>
    <property type="project" value="TreeGrafter"/>
</dbReference>
<dbReference type="EMBL" id="JAHYIQ010000003">
    <property type="protein sequence ID" value="KAK1133621.1"/>
    <property type="molecule type" value="Genomic_DNA"/>
</dbReference>
<reference evidence="10" key="1">
    <citation type="submission" date="2021-10" db="EMBL/GenBank/DDBJ databases">
        <title>Melipona bicolor Genome sequencing and assembly.</title>
        <authorList>
            <person name="Araujo N.S."/>
            <person name="Arias M.C."/>
        </authorList>
    </citation>
    <scope>NUCLEOTIDE SEQUENCE</scope>
    <source>
        <strain evidence="10">USP_2M_L1-L4_2017</strain>
        <tissue evidence="10">Whole body</tissue>
    </source>
</reference>
<evidence type="ECO:0000256" key="8">
    <source>
        <dbReference type="ARBA" id="ARBA00023242"/>
    </source>
</evidence>
<feature type="region of interest" description="Disordered" evidence="9">
    <location>
        <begin position="177"/>
        <end position="275"/>
    </location>
</feature>
<keyword evidence="2" id="KW-0479">Metal-binding</keyword>
<evidence type="ECO:0000256" key="1">
    <source>
        <dbReference type="ARBA" id="ARBA00004123"/>
    </source>
</evidence>
<dbReference type="AlphaFoldDB" id="A0AA40G9Q5"/>
<evidence type="ECO:0000256" key="2">
    <source>
        <dbReference type="ARBA" id="ARBA00022723"/>
    </source>
</evidence>
<dbReference type="Proteomes" id="UP001177670">
    <property type="component" value="Unassembled WGS sequence"/>
</dbReference>
<evidence type="ECO:0000256" key="4">
    <source>
        <dbReference type="ARBA" id="ARBA00022833"/>
    </source>
</evidence>
<feature type="compositionally biased region" description="Polar residues" evidence="9">
    <location>
        <begin position="100"/>
        <end position="110"/>
    </location>
</feature>
<accession>A0AA40G9Q5</accession>
<keyword evidence="5" id="KW-0805">Transcription regulation</keyword>
<evidence type="ECO:0000256" key="6">
    <source>
        <dbReference type="ARBA" id="ARBA00023125"/>
    </source>
</evidence>
<feature type="region of interest" description="Disordered" evidence="9">
    <location>
        <begin position="80"/>
        <end position="110"/>
    </location>
</feature>
<proteinExistence type="predicted"/>
<evidence type="ECO:0000256" key="7">
    <source>
        <dbReference type="ARBA" id="ARBA00023163"/>
    </source>
</evidence>
<comment type="subcellular location">
    <subcellularLocation>
        <location evidence="1">Nucleus</location>
    </subcellularLocation>
</comment>
<dbReference type="PANTHER" id="PTHR13006">
    <property type="entry name" value="PAPILLOMAVIRUS REGULATORY FACTOR PRF-1"/>
    <property type="match status" value="1"/>
</dbReference>
<name>A0AA40G9Q5_9HYME</name>
<dbReference type="GO" id="GO:0000978">
    <property type="term" value="F:RNA polymerase II cis-regulatory region sequence-specific DNA binding"/>
    <property type="evidence" value="ECO:0007669"/>
    <property type="project" value="TreeGrafter"/>
</dbReference>
<dbReference type="GO" id="GO:0005634">
    <property type="term" value="C:nucleus"/>
    <property type="evidence" value="ECO:0007669"/>
    <property type="project" value="UniProtKB-SubCell"/>
</dbReference>
<keyword evidence="6" id="KW-0238">DNA-binding</keyword>
<evidence type="ECO:0000256" key="3">
    <source>
        <dbReference type="ARBA" id="ARBA00022771"/>
    </source>
</evidence>
<keyword evidence="7" id="KW-0804">Transcription</keyword>